<proteinExistence type="predicted"/>
<dbReference type="InterPro" id="IPR011990">
    <property type="entry name" value="TPR-like_helical_dom_sf"/>
</dbReference>
<name>A0A6M4IRP9_9BACT</name>
<sequence>MRLILLFSLALASVSTSPSTALSAQQAPLGGWPQHSRARPTPKVVTPGAGPFTPPPSDAIVLFSGTSLARWTQSDGSPAKWRIADGAFEVAPGTGGIMSRDSVGDVQLHIEWMSPTPARGSDQDRGNSGVFFGGGRYEVQVLDSYRNPTYADGQAASLYGQYPPLVNASRAPGEWQSYDITYRRPRFSAANKLLSPAMISVLHNGVLVQDHRELIGPTANGSRPPYEAHPDRLPISLQDHEHPVRFRNVWYRSLEALPGESVQYRSPEGEVYRSMATTREVADAKEQLESDRTHLPRYITLGVAQSNVRQFREAIVTFTRGLAAVPNDGTAQSKRDRAMLLRWRGHRFLSVREFAKADADLTVGYALDSTNYGILFHLGVLRYLQGNFAQAASLFAKAQPRAPDGGELTGSTDWLWLSLSRAGRAAEATAMLARKPDSLAAPPGYAYASRLRLYRGAVSPDQLFTPADTADVQIATLSYGLGTWYLVKGDTVRARGSFERAMQGGGWPGFAFMAAEVELRRLRKK</sequence>
<keyword evidence="2" id="KW-0732">Signal</keyword>
<reference evidence="4 5" key="1">
    <citation type="submission" date="2020-05" db="EMBL/GenBank/DDBJ databases">
        <title>Complete genome sequence of Gemmatimonas greenlandica TET16.</title>
        <authorList>
            <person name="Zeng Y."/>
        </authorList>
    </citation>
    <scope>NUCLEOTIDE SEQUENCE [LARGE SCALE GENOMIC DNA]</scope>
    <source>
        <strain evidence="4 5">TET16</strain>
    </source>
</reference>
<evidence type="ECO:0000256" key="2">
    <source>
        <dbReference type="SAM" id="SignalP"/>
    </source>
</evidence>
<dbReference type="SUPFAM" id="SSF48452">
    <property type="entry name" value="TPR-like"/>
    <property type="match status" value="1"/>
</dbReference>
<feature type="chain" id="PRO_5026908030" evidence="2">
    <location>
        <begin position="24"/>
        <end position="525"/>
    </location>
</feature>
<evidence type="ECO:0000313" key="5">
    <source>
        <dbReference type="Proteomes" id="UP000500938"/>
    </source>
</evidence>
<evidence type="ECO:0000259" key="3">
    <source>
        <dbReference type="Pfam" id="PF06439"/>
    </source>
</evidence>
<protein>
    <submittedName>
        <fullName evidence="4">DUF1080 domain-containing protein</fullName>
    </submittedName>
</protein>
<feature type="signal peptide" evidence="2">
    <location>
        <begin position="1"/>
        <end position="23"/>
    </location>
</feature>
<evidence type="ECO:0000256" key="1">
    <source>
        <dbReference type="SAM" id="MobiDB-lite"/>
    </source>
</evidence>
<dbReference type="InterPro" id="IPR010496">
    <property type="entry name" value="AL/BT2_dom"/>
</dbReference>
<dbReference type="Gene3D" id="2.60.120.560">
    <property type="entry name" value="Exo-inulinase, domain 1"/>
    <property type="match status" value="1"/>
</dbReference>
<dbReference type="EMBL" id="CP053085">
    <property type="protein sequence ID" value="QJR36805.1"/>
    <property type="molecule type" value="Genomic_DNA"/>
</dbReference>
<gene>
    <name evidence="4" type="ORF">HKW67_15405</name>
</gene>
<evidence type="ECO:0000313" key="4">
    <source>
        <dbReference type="EMBL" id="QJR36805.1"/>
    </source>
</evidence>
<feature type="domain" description="3-keto-alpha-glucoside-1,2-lyase/3-keto-2-hydroxy-glucal hydratase" evidence="3">
    <location>
        <begin position="59"/>
        <end position="250"/>
    </location>
</feature>
<accession>A0A6M4IRP9</accession>
<feature type="region of interest" description="Disordered" evidence="1">
    <location>
        <begin position="23"/>
        <end position="52"/>
    </location>
</feature>
<dbReference type="GO" id="GO:0016787">
    <property type="term" value="F:hydrolase activity"/>
    <property type="evidence" value="ECO:0007669"/>
    <property type="project" value="InterPro"/>
</dbReference>
<keyword evidence="5" id="KW-1185">Reference proteome</keyword>
<dbReference type="KEGG" id="ggr:HKW67_15405"/>
<dbReference type="Gene3D" id="1.25.40.10">
    <property type="entry name" value="Tetratricopeptide repeat domain"/>
    <property type="match status" value="1"/>
</dbReference>
<dbReference type="AlphaFoldDB" id="A0A6M4IRP9"/>
<dbReference type="RefSeq" id="WP_171226237.1">
    <property type="nucleotide sequence ID" value="NZ_CP053085.1"/>
</dbReference>
<dbReference type="Pfam" id="PF06439">
    <property type="entry name" value="3keto-disac_hyd"/>
    <property type="match status" value="1"/>
</dbReference>
<organism evidence="4 5">
    <name type="scientific">Gemmatimonas groenlandica</name>
    <dbReference type="NCBI Taxonomy" id="2732249"/>
    <lineage>
        <taxon>Bacteria</taxon>
        <taxon>Pseudomonadati</taxon>
        <taxon>Gemmatimonadota</taxon>
        <taxon>Gemmatimonadia</taxon>
        <taxon>Gemmatimonadales</taxon>
        <taxon>Gemmatimonadaceae</taxon>
        <taxon>Gemmatimonas</taxon>
    </lineage>
</organism>
<dbReference type="Proteomes" id="UP000500938">
    <property type="component" value="Chromosome"/>
</dbReference>